<evidence type="ECO:0000313" key="2">
    <source>
        <dbReference type="Proteomes" id="UP000033203"/>
    </source>
</evidence>
<protein>
    <submittedName>
        <fullName evidence="1">Uncharacterized protein</fullName>
    </submittedName>
</protein>
<evidence type="ECO:0000313" key="1">
    <source>
        <dbReference type="EMBL" id="KIU28585.1"/>
    </source>
</evidence>
<comment type="caution">
    <text evidence="1">The sequence shown here is derived from an EMBL/GenBank/DDBJ whole genome shotgun (WGS) entry which is preliminary data.</text>
</comment>
<name>A0A0D1M8T1_9SPHN</name>
<dbReference type="Proteomes" id="UP000033203">
    <property type="component" value="Unassembled WGS sequence"/>
</dbReference>
<organism evidence="1 2">
    <name type="scientific">Sphingomonas melonis</name>
    <dbReference type="NCBI Taxonomy" id="152682"/>
    <lineage>
        <taxon>Bacteria</taxon>
        <taxon>Pseudomonadati</taxon>
        <taxon>Pseudomonadota</taxon>
        <taxon>Alphaproteobacteria</taxon>
        <taxon>Sphingomonadales</taxon>
        <taxon>Sphingomonadaceae</taxon>
        <taxon>Sphingomonas</taxon>
    </lineage>
</organism>
<dbReference type="EMBL" id="JXTP01000028">
    <property type="protein sequence ID" value="KIU28585.1"/>
    <property type="molecule type" value="Genomic_DNA"/>
</dbReference>
<dbReference type="PATRIC" id="fig|1549858.7.peg.329"/>
<accession>A0A0D1M8T1</accession>
<dbReference type="AlphaFoldDB" id="A0A0D1M8T1"/>
<proteinExistence type="predicted"/>
<sequence>MYTEIVRLLSAGALDDDAVREKAAEVDAAVTHPEDWLLDYDPEEIRQLVVEMTLGEFFLIGDKIDELHELISDEFAEPLPPFPYREDQEKVRSKEYFAWLDAQLLARPTAWEVVSWHNSLDDNLHVVIVRRSDTDRLLALAGTMGLRVERATAI</sequence>
<reference evidence="1 2" key="1">
    <citation type="submission" date="2015-01" db="EMBL/GenBank/DDBJ databases">
        <title>Genome of Sphingomonas taxi strain 30a.</title>
        <authorList>
            <person name="Eevers N."/>
            <person name="Van Hamme J."/>
            <person name="Bottos E."/>
            <person name="Weyens N."/>
            <person name="Vangronsveld J."/>
        </authorList>
    </citation>
    <scope>NUCLEOTIDE SEQUENCE [LARGE SCALE GENOMIC DNA]</scope>
    <source>
        <strain evidence="1 2">30a</strain>
    </source>
</reference>
<gene>
    <name evidence="1" type="ORF">SR41_07580</name>
</gene>